<dbReference type="EMBL" id="CP097504">
    <property type="protein sequence ID" value="URD85641.1"/>
    <property type="molecule type" value="Genomic_DNA"/>
</dbReference>
<dbReference type="Proteomes" id="UP001055439">
    <property type="component" value="Chromosome 2"/>
</dbReference>
<feature type="region of interest" description="Disordered" evidence="1">
    <location>
        <begin position="1"/>
        <end position="55"/>
    </location>
</feature>
<dbReference type="OrthoDB" id="775852at2759"/>
<name>A0A9E7F032_9LILI</name>
<dbReference type="InterPro" id="IPR051105">
    <property type="entry name" value="WWC/KIBRA_Hippo_Reg"/>
</dbReference>
<evidence type="ECO:0000256" key="1">
    <source>
        <dbReference type="SAM" id="MobiDB-lite"/>
    </source>
</evidence>
<dbReference type="PANTHER" id="PTHR14791">
    <property type="entry name" value="BOMB/KIRA PROTEINS"/>
    <property type="match status" value="1"/>
</dbReference>
<evidence type="ECO:0000313" key="2">
    <source>
        <dbReference type="EMBL" id="URD85641.1"/>
    </source>
</evidence>
<feature type="compositionally biased region" description="Polar residues" evidence="1">
    <location>
        <begin position="111"/>
        <end position="125"/>
    </location>
</feature>
<evidence type="ECO:0000313" key="3">
    <source>
        <dbReference type="Proteomes" id="UP001055439"/>
    </source>
</evidence>
<gene>
    <name evidence="2" type="ORF">MUK42_27222</name>
</gene>
<proteinExistence type="predicted"/>
<feature type="compositionally biased region" description="Polar residues" evidence="1">
    <location>
        <begin position="15"/>
        <end position="24"/>
    </location>
</feature>
<accession>A0A9E7F032</accession>
<dbReference type="Gene3D" id="2.20.70.10">
    <property type="match status" value="1"/>
</dbReference>
<feature type="compositionally biased region" description="Low complexity" evidence="1">
    <location>
        <begin position="25"/>
        <end position="41"/>
    </location>
</feature>
<evidence type="ECO:0008006" key="4">
    <source>
        <dbReference type="Google" id="ProtNLM"/>
    </source>
</evidence>
<sequence length="255" mass="28472">MGEEKQTKGQVLTMMDQTELSLGPSSSTLSKKTQSSSSESEGCGRRKRKQIWDANPGQTSVELQLNDPLPLDLERCLDLQTGRIYYINRKTLKRIWSMPKEQNLDLELNISTLSTSEETPNSRSTTPEEAKKQHSSCGSMAAVVCVNCHLLVMLCKSSPSCPNCKCMQTPLPSAPQAPPQKLQSSKVCAVAAKNKRARSLKRGRDMSVKVGSSAKCRELMRVDITSAWMHRVFHLSILRWQQNRADDEIVVYSGR</sequence>
<organism evidence="2 3">
    <name type="scientific">Musa troglodytarum</name>
    <name type="common">fe'i banana</name>
    <dbReference type="NCBI Taxonomy" id="320322"/>
    <lineage>
        <taxon>Eukaryota</taxon>
        <taxon>Viridiplantae</taxon>
        <taxon>Streptophyta</taxon>
        <taxon>Embryophyta</taxon>
        <taxon>Tracheophyta</taxon>
        <taxon>Spermatophyta</taxon>
        <taxon>Magnoliopsida</taxon>
        <taxon>Liliopsida</taxon>
        <taxon>Zingiberales</taxon>
        <taxon>Musaceae</taxon>
        <taxon>Musa</taxon>
    </lineage>
</organism>
<dbReference type="PANTHER" id="PTHR14791:SF39">
    <property type="entry name" value="OS12G0233100 PROTEIN"/>
    <property type="match status" value="1"/>
</dbReference>
<dbReference type="AlphaFoldDB" id="A0A9E7F032"/>
<reference evidence="2" key="1">
    <citation type="submission" date="2022-05" db="EMBL/GenBank/DDBJ databases">
        <title>The Musa troglodytarum L. genome provides insights into the mechanism of non-climacteric behaviour and enrichment of carotenoids.</title>
        <authorList>
            <person name="Wang J."/>
        </authorList>
    </citation>
    <scope>NUCLEOTIDE SEQUENCE</scope>
    <source>
        <tissue evidence="2">Leaf</tissue>
    </source>
</reference>
<feature type="region of interest" description="Disordered" evidence="1">
    <location>
        <begin position="111"/>
        <end position="133"/>
    </location>
</feature>
<protein>
    <recommendedName>
        <fullName evidence="4">WW domain-containing protein</fullName>
    </recommendedName>
</protein>
<keyword evidence="3" id="KW-1185">Reference proteome</keyword>